<dbReference type="Pfam" id="PF08942">
    <property type="entry name" value="DUF1919"/>
    <property type="match status" value="1"/>
</dbReference>
<evidence type="ECO:0000313" key="2">
    <source>
        <dbReference type="Proteomes" id="UP001250662"/>
    </source>
</evidence>
<dbReference type="EMBL" id="JAVRHU010000003">
    <property type="protein sequence ID" value="MDT0622128.1"/>
    <property type="molecule type" value="Genomic_DNA"/>
</dbReference>
<gene>
    <name evidence="1" type="ORF">RM520_10865</name>
</gene>
<accession>A0ABU3BJ04</accession>
<dbReference type="SUPFAM" id="SSF142795">
    <property type="entry name" value="CAC2185-like"/>
    <property type="match status" value="1"/>
</dbReference>
<sequence length="226" mass="27387">MIRRLEVFLNRKIRVNFKNYYQRQDVQKLENKNFVLISRNCWGGQVYQWLNLPYNTPFVGLFLFGPCYMKLLSNFDEYMNMNLQFREVSKYPDAYNNHPIGLLGDIEIHFQHYKTKQEAKSKWNRRKARMLKYDKSNYFFSICDRRGVTNSDIEEFHKLKYKNKISFSFNKIPSLTNLQHIKFIQDLSKKKGAPPNGRKRFKLTFLYFDLVHYLNTGNVLRTRFKQ</sequence>
<name>A0ABU3BJ04_9FLAO</name>
<comment type="caution">
    <text evidence="1">The sequence shown here is derived from an EMBL/GenBank/DDBJ whole genome shotgun (WGS) entry which is preliminary data.</text>
</comment>
<evidence type="ECO:0000313" key="1">
    <source>
        <dbReference type="EMBL" id="MDT0622128.1"/>
    </source>
</evidence>
<dbReference type="InterPro" id="IPR037226">
    <property type="entry name" value="CAC2185-like_sf"/>
</dbReference>
<keyword evidence="2" id="KW-1185">Reference proteome</keyword>
<protein>
    <submittedName>
        <fullName evidence="1">DUF1919 domain-containing protein</fullName>
    </submittedName>
</protein>
<dbReference type="InterPro" id="IPR015037">
    <property type="entry name" value="DUF1919"/>
</dbReference>
<dbReference type="Proteomes" id="UP001250662">
    <property type="component" value="Unassembled WGS sequence"/>
</dbReference>
<organism evidence="1 2">
    <name type="scientific">Croceitalea vernalis</name>
    <dbReference type="NCBI Taxonomy" id="3075599"/>
    <lineage>
        <taxon>Bacteria</taxon>
        <taxon>Pseudomonadati</taxon>
        <taxon>Bacteroidota</taxon>
        <taxon>Flavobacteriia</taxon>
        <taxon>Flavobacteriales</taxon>
        <taxon>Flavobacteriaceae</taxon>
        <taxon>Croceitalea</taxon>
    </lineage>
</organism>
<proteinExistence type="predicted"/>
<reference evidence="1 2" key="1">
    <citation type="submission" date="2023-09" db="EMBL/GenBank/DDBJ databases">
        <authorList>
            <person name="Rey-Velasco X."/>
        </authorList>
    </citation>
    <scope>NUCLEOTIDE SEQUENCE [LARGE SCALE GENOMIC DNA]</scope>
    <source>
        <strain evidence="1 2">P007</strain>
    </source>
</reference>
<dbReference type="RefSeq" id="WP_311388033.1">
    <property type="nucleotide sequence ID" value="NZ_JAVRHU010000003.1"/>
</dbReference>